<accession>A0ABP6CI45</accession>
<dbReference type="InterPro" id="IPR013149">
    <property type="entry name" value="ADH-like_C"/>
</dbReference>
<protein>
    <recommendedName>
        <fullName evidence="3">Carrier domain-containing protein</fullName>
    </recommendedName>
</protein>
<dbReference type="SMART" id="SM00823">
    <property type="entry name" value="PKS_PP"/>
    <property type="match status" value="1"/>
</dbReference>
<dbReference type="SMART" id="SM00829">
    <property type="entry name" value="PKS_ER"/>
    <property type="match status" value="1"/>
</dbReference>
<dbReference type="SUPFAM" id="SSF47336">
    <property type="entry name" value="ACP-like"/>
    <property type="match status" value="1"/>
</dbReference>
<dbReference type="CDD" id="cd05195">
    <property type="entry name" value="enoyl_red"/>
    <property type="match status" value="1"/>
</dbReference>
<dbReference type="Gene3D" id="1.10.1200.10">
    <property type="entry name" value="ACP-like"/>
    <property type="match status" value="1"/>
</dbReference>
<keyword evidence="2" id="KW-0597">Phosphoprotein</keyword>
<dbReference type="InterPro" id="IPR036736">
    <property type="entry name" value="ACP-like_sf"/>
</dbReference>
<dbReference type="InterPro" id="IPR013968">
    <property type="entry name" value="PKS_KR"/>
</dbReference>
<dbReference type="InterPro" id="IPR009081">
    <property type="entry name" value="PP-bd_ACP"/>
</dbReference>
<dbReference type="Gene3D" id="3.90.180.10">
    <property type="entry name" value="Medium-chain alcohol dehydrogenases, catalytic domain"/>
    <property type="match status" value="1"/>
</dbReference>
<name>A0ABP6CI45_9ACTN</name>
<organism evidence="4 5">
    <name type="scientific">Streptomyces axinellae</name>
    <dbReference type="NCBI Taxonomy" id="552788"/>
    <lineage>
        <taxon>Bacteria</taxon>
        <taxon>Bacillati</taxon>
        <taxon>Actinomycetota</taxon>
        <taxon>Actinomycetes</taxon>
        <taxon>Kitasatosporales</taxon>
        <taxon>Streptomycetaceae</taxon>
        <taxon>Streptomyces</taxon>
    </lineage>
</organism>
<dbReference type="Proteomes" id="UP001501447">
    <property type="component" value="Unassembled WGS sequence"/>
</dbReference>
<dbReference type="PANTHER" id="PTHR43775:SF37">
    <property type="entry name" value="SI:DKEY-61P9.11"/>
    <property type="match status" value="1"/>
</dbReference>
<dbReference type="Pfam" id="PF00550">
    <property type="entry name" value="PP-binding"/>
    <property type="match status" value="1"/>
</dbReference>
<sequence>MPTDAEGRWRPGLGCAGVVLATGRGVTGLRPGQPVYGLAPGACATRVRARADLLAPLPEGMRFAQAATLPVAFLTARRALDQLARLGPGETLFVPCAGGGIALAAVCHARQAGAETLVAAEQEADRDMLRAAGVREVFDSADPALDRHLRLLTGDGPDVVLDCAGPIAPDAAELLPPGGRLVRVLQGAAGDRMPRPRHSDALLASVDTEWAVTARPEAAAALFTDVAARVAEGTYRPLPFTCHQAARAAEAFEWLHAGFSTGHTVLDLSALPRVRQRHRALTLDDRGGYLMTGGLSGLGAETARWLAARGARHLALVSRSGPAAEGARELLAALREQGAHATAHAADVTEPRQVRKLVAELAAAGTPLRGVIHAAAVLRDAPFDDGDEEADRAPLAPKLTGTRAVDTATRESCLDFFVVYSSVTHTIGNPHQATYAAGNAAAEAVVRERRKAGLPGLAVQWAGIEGVGALADPVLARSLTSRGMGLVTPRQAFAALEELLGSDAEMSAVLNCDWERMAEVRSHIRARPRLRHLAPHAEHIGHTTPEARRDRLTQGPLPQAHSVVAEEMLTRLTGRVLGAPPGGIDRSRTLDHLGIDSIMATELIGAIRKEFGREMAALEVASGPRSPSWPRAW</sequence>
<dbReference type="PANTHER" id="PTHR43775">
    <property type="entry name" value="FATTY ACID SYNTHASE"/>
    <property type="match status" value="1"/>
</dbReference>
<dbReference type="InterPro" id="IPR036291">
    <property type="entry name" value="NAD(P)-bd_dom_sf"/>
</dbReference>
<evidence type="ECO:0000313" key="4">
    <source>
        <dbReference type="EMBL" id="GAA2617462.1"/>
    </source>
</evidence>
<evidence type="ECO:0000256" key="2">
    <source>
        <dbReference type="ARBA" id="ARBA00022553"/>
    </source>
</evidence>
<dbReference type="InterPro" id="IPR020843">
    <property type="entry name" value="ER"/>
</dbReference>
<dbReference type="InterPro" id="IPR011032">
    <property type="entry name" value="GroES-like_sf"/>
</dbReference>
<reference evidence="5" key="1">
    <citation type="journal article" date="2019" name="Int. J. Syst. Evol. Microbiol.">
        <title>The Global Catalogue of Microorganisms (GCM) 10K type strain sequencing project: providing services to taxonomists for standard genome sequencing and annotation.</title>
        <authorList>
            <consortium name="The Broad Institute Genomics Platform"/>
            <consortium name="The Broad Institute Genome Sequencing Center for Infectious Disease"/>
            <person name="Wu L."/>
            <person name="Ma J."/>
        </authorList>
    </citation>
    <scope>NUCLEOTIDE SEQUENCE [LARGE SCALE GENOMIC DNA]</scope>
    <source>
        <strain evidence="5">JCM 16373</strain>
    </source>
</reference>
<dbReference type="InterPro" id="IPR057326">
    <property type="entry name" value="KR_dom"/>
</dbReference>
<dbReference type="SUPFAM" id="SSF51735">
    <property type="entry name" value="NAD(P)-binding Rossmann-fold domains"/>
    <property type="match status" value="2"/>
</dbReference>
<dbReference type="Pfam" id="PF08659">
    <property type="entry name" value="KR"/>
    <property type="match status" value="1"/>
</dbReference>
<dbReference type="Pfam" id="PF00107">
    <property type="entry name" value="ADH_zinc_N"/>
    <property type="match status" value="1"/>
</dbReference>
<dbReference type="Gene3D" id="3.40.50.720">
    <property type="entry name" value="NAD(P)-binding Rossmann-like Domain"/>
    <property type="match status" value="2"/>
</dbReference>
<gene>
    <name evidence="4" type="ORF">GCM10009863_34200</name>
</gene>
<keyword evidence="5" id="KW-1185">Reference proteome</keyword>
<dbReference type="SUPFAM" id="SSF50129">
    <property type="entry name" value="GroES-like"/>
    <property type="match status" value="1"/>
</dbReference>
<evidence type="ECO:0000313" key="5">
    <source>
        <dbReference type="Proteomes" id="UP001501447"/>
    </source>
</evidence>
<feature type="domain" description="Carrier" evidence="3">
    <location>
        <begin position="560"/>
        <end position="633"/>
    </location>
</feature>
<dbReference type="SMART" id="SM00822">
    <property type="entry name" value="PKS_KR"/>
    <property type="match status" value="1"/>
</dbReference>
<dbReference type="PROSITE" id="PS00012">
    <property type="entry name" value="PHOSPHOPANTETHEINE"/>
    <property type="match status" value="1"/>
</dbReference>
<evidence type="ECO:0000256" key="1">
    <source>
        <dbReference type="ARBA" id="ARBA00022450"/>
    </source>
</evidence>
<comment type="caution">
    <text evidence="4">The sequence shown here is derived from an EMBL/GenBank/DDBJ whole genome shotgun (WGS) entry which is preliminary data.</text>
</comment>
<proteinExistence type="predicted"/>
<dbReference type="EMBL" id="BAAARJ010000010">
    <property type="protein sequence ID" value="GAA2617462.1"/>
    <property type="molecule type" value="Genomic_DNA"/>
</dbReference>
<dbReference type="InterPro" id="IPR006162">
    <property type="entry name" value="Ppantetheine_attach_site"/>
</dbReference>
<evidence type="ECO:0000259" key="3">
    <source>
        <dbReference type="PROSITE" id="PS50075"/>
    </source>
</evidence>
<dbReference type="InterPro" id="IPR020806">
    <property type="entry name" value="PKS_PP-bd"/>
</dbReference>
<dbReference type="PROSITE" id="PS50075">
    <property type="entry name" value="CARRIER"/>
    <property type="match status" value="1"/>
</dbReference>
<keyword evidence="1" id="KW-0596">Phosphopantetheine</keyword>
<dbReference type="InterPro" id="IPR050091">
    <property type="entry name" value="PKS_NRPS_Biosynth_Enz"/>
</dbReference>